<gene>
    <name evidence="2" type="ORF">DY000_02006702</name>
</gene>
<sequence>MKSGSKTQRISLPDPASGLDPFDRVRPKCEAPTRFPLTRVRPLSAYLDQTGPIRIYSLNLGLLSNFPLRGSVQYTSQLDQILNRIPFFLSHSANHPHVTQVNKERRLGLQPAIQNRQYASLASASEPVPDHTRISQYTVGSTALNPVSSPHGHPALKPSDEGLSKSKSVQSSPVETFSLSFGKVLSDQPAASRLEHLQVPVIFKDSVVAGGRTIWVRIPPMLGMFCGGLVFPPSHSGFKEIPYSLDREDSDRRGHGLWLSITRRGKDDRIAWYWTLGLPEKISCLFQGSVQVEICQSSPVETFILGFGKVLSDQPAASRLEHWKIELHIE</sequence>
<organism evidence="2 3">
    <name type="scientific">Brassica cretica</name>
    <name type="common">Mustard</name>
    <dbReference type="NCBI Taxonomy" id="69181"/>
    <lineage>
        <taxon>Eukaryota</taxon>
        <taxon>Viridiplantae</taxon>
        <taxon>Streptophyta</taxon>
        <taxon>Embryophyta</taxon>
        <taxon>Tracheophyta</taxon>
        <taxon>Spermatophyta</taxon>
        <taxon>Magnoliopsida</taxon>
        <taxon>eudicotyledons</taxon>
        <taxon>Gunneridae</taxon>
        <taxon>Pentapetalae</taxon>
        <taxon>rosids</taxon>
        <taxon>malvids</taxon>
        <taxon>Brassicales</taxon>
        <taxon>Brassicaceae</taxon>
        <taxon>Brassiceae</taxon>
        <taxon>Brassica</taxon>
    </lineage>
</organism>
<dbReference type="Proteomes" id="UP000266723">
    <property type="component" value="Unassembled WGS sequence"/>
</dbReference>
<accession>A0ABQ7CD00</accession>
<feature type="region of interest" description="Disordered" evidence="1">
    <location>
        <begin position="143"/>
        <end position="168"/>
    </location>
</feature>
<evidence type="ECO:0000313" key="2">
    <source>
        <dbReference type="EMBL" id="KAF3549043.1"/>
    </source>
</evidence>
<protein>
    <submittedName>
        <fullName evidence="2">Uncharacterized protein</fullName>
    </submittedName>
</protein>
<proteinExistence type="predicted"/>
<evidence type="ECO:0000256" key="1">
    <source>
        <dbReference type="SAM" id="MobiDB-lite"/>
    </source>
</evidence>
<name>A0ABQ7CD00_BRACR</name>
<feature type="compositionally biased region" description="Polar residues" evidence="1">
    <location>
        <begin position="1"/>
        <end position="10"/>
    </location>
</feature>
<feature type="region of interest" description="Disordered" evidence="1">
    <location>
        <begin position="1"/>
        <end position="25"/>
    </location>
</feature>
<comment type="caution">
    <text evidence="2">The sequence shown here is derived from an EMBL/GenBank/DDBJ whole genome shotgun (WGS) entry which is preliminary data.</text>
</comment>
<keyword evidence="3" id="KW-1185">Reference proteome</keyword>
<evidence type="ECO:0000313" key="3">
    <source>
        <dbReference type="Proteomes" id="UP000266723"/>
    </source>
</evidence>
<reference evidence="2 3" key="1">
    <citation type="journal article" date="2020" name="BMC Genomics">
        <title>Intraspecific diversification of the crop wild relative Brassica cretica Lam. using demographic model selection.</title>
        <authorList>
            <person name="Kioukis A."/>
            <person name="Michalopoulou V.A."/>
            <person name="Briers L."/>
            <person name="Pirintsos S."/>
            <person name="Studholme D.J."/>
            <person name="Pavlidis P."/>
            <person name="Sarris P.F."/>
        </authorList>
    </citation>
    <scope>NUCLEOTIDE SEQUENCE [LARGE SCALE GENOMIC DNA]</scope>
    <source>
        <strain evidence="3">cv. PFS-1207/04</strain>
    </source>
</reference>
<dbReference type="EMBL" id="QGKV02000832">
    <property type="protein sequence ID" value="KAF3549043.1"/>
    <property type="molecule type" value="Genomic_DNA"/>
</dbReference>